<dbReference type="Proteomes" id="UP000708208">
    <property type="component" value="Unassembled WGS sequence"/>
</dbReference>
<proteinExistence type="predicted"/>
<protein>
    <submittedName>
        <fullName evidence="2">Uncharacterized protein</fullName>
    </submittedName>
</protein>
<name>A0A8J2PA53_9HEXA</name>
<gene>
    <name evidence="2" type="ORF">AFUS01_LOCUS20506</name>
</gene>
<feature type="compositionally biased region" description="Polar residues" evidence="1">
    <location>
        <begin position="8"/>
        <end position="37"/>
    </location>
</feature>
<evidence type="ECO:0000313" key="2">
    <source>
        <dbReference type="EMBL" id="CAG7731957.1"/>
    </source>
</evidence>
<sequence length="100" mass="10249">MNKLFSKPFTSSVGSPMNLSQTLSQHNKFSGSMSLDTGTAFGEPDSTTSDGAGKEEKSTDHSSKEATVVAPGAGTTGSGALVSATFISPESPDQCCDRVK</sequence>
<dbReference type="EMBL" id="CAJVCH010222174">
    <property type="protein sequence ID" value="CAG7731957.1"/>
    <property type="molecule type" value="Genomic_DNA"/>
</dbReference>
<evidence type="ECO:0000256" key="1">
    <source>
        <dbReference type="SAM" id="MobiDB-lite"/>
    </source>
</evidence>
<comment type="caution">
    <text evidence="2">The sequence shown here is derived from an EMBL/GenBank/DDBJ whole genome shotgun (WGS) entry which is preliminary data.</text>
</comment>
<keyword evidence="3" id="KW-1185">Reference proteome</keyword>
<reference evidence="2" key="1">
    <citation type="submission" date="2021-06" db="EMBL/GenBank/DDBJ databases">
        <authorList>
            <person name="Hodson N. C."/>
            <person name="Mongue J. A."/>
            <person name="Jaron S. K."/>
        </authorList>
    </citation>
    <scope>NUCLEOTIDE SEQUENCE</scope>
</reference>
<evidence type="ECO:0000313" key="3">
    <source>
        <dbReference type="Proteomes" id="UP000708208"/>
    </source>
</evidence>
<feature type="compositionally biased region" description="Basic and acidic residues" evidence="1">
    <location>
        <begin position="52"/>
        <end position="64"/>
    </location>
</feature>
<accession>A0A8J2PA53</accession>
<feature type="region of interest" description="Disordered" evidence="1">
    <location>
        <begin position="1"/>
        <end position="75"/>
    </location>
</feature>
<dbReference type="AlphaFoldDB" id="A0A8J2PA53"/>
<organism evidence="2 3">
    <name type="scientific">Allacma fusca</name>
    <dbReference type="NCBI Taxonomy" id="39272"/>
    <lineage>
        <taxon>Eukaryota</taxon>
        <taxon>Metazoa</taxon>
        <taxon>Ecdysozoa</taxon>
        <taxon>Arthropoda</taxon>
        <taxon>Hexapoda</taxon>
        <taxon>Collembola</taxon>
        <taxon>Symphypleona</taxon>
        <taxon>Sminthuridae</taxon>
        <taxon>Allacma</taxon>
    </lineage>
</organism>